<evidence type="ECO:0000256" key="1">
    <source>
        <dbReference type="SAM" id="SignalP"/>
    </source>
</evidence>
<evidence type="ECO:0008006" key="4">
    <source>
        <dbReference type="Google" id="ProtNLM"/>
    </source>
</evidence>
<organism evidence="2 3">
    <name type="scientific">Maritimibacter harenae</name>
    <dbReference type="NCBI Taxonomy" id="2606218"/>
    <lineage>
        <taxon>Bacteria</taxon>
        <taxon>Pseudomonadati</taxon>
        <taxon>Pseudomonadota</taxon>
        <taxon>Alphaproteobacteria</taxon>
        <taxon>Rhodobacterales</taxon>
        <taxon>Roseobacteraceae</taxon>
        <taxon>Maritimibacter</taxon>
    </lineage>
</organism>
<reference evidence="2 3" key="1">
    <citation type="submission" date="2019-12" db="EMBL/GenBank/DDBJ databases">
        <title>Maritimibacter sp. nov. sp. isolated from sea sand.</title>
        <authorList>
            <person name="Kim J."/>
            <person name="Jeong S.E."/>
            <person name="Jung H.S."/>
            <person name="Jeon C.O."/>
        </authorList>
    </citation>
    <scope>NUCLEOTIDE SEQUENCE [LARGE SCALE GENOMIC DNA]</scope>
    <source>
        <strain evidence="2 3">DP07</strain>
    </source>
</reference>
<dbReference type="RefSeq" id="WP_161351472.1">
    <property type="nucleotide sequence ID" value="NZ_WTUX01000011.1"/>
</dbReference>
<proteinExistence type="predicted"/>
<dbReference type="AlphaFoldDB" id="A0A845M9Y4"/>
<feature type="signal peptide" evidence="1">
    <location>
        <begin position="1"/>
        <end position="19"/>
    </location>
</feature>
<protein>
    <recommendedName>
        <fullName evidence="4">Polyisoprenoid-binding protein YceI</fullName>
    </recommendedName>
</protein>
<sequence>MFKPLPLLFLACSVGAAQAEERGDLALTIDGETYAYDLWASQSDWSGSADYGSLSINARPVDDASPYGALSLGFSFAGTNADLGELRVSSVTDGETTRHYAGEDAEDGALTVTLASSSVSGEELSVAGSFEGRAGPSDNFGRDIDLAAGMDIEGTFDVVLAPYE</sequence>
<evidence type="ECO:0000313" key="3">
    <source>
        <dbReference type="Proteomes" id="UP000467322"/>
    </source>
</evidence>
<evidence type="ECO:0000313" key="2">
    <source>
        <dbReference type="EMBL" id="MZR13381.1"/>
    </source>
</evidence>
<dbReference type="Proteomes" id="UP000467322">
    <property type="component" value="Unassembled WGS sequence"/>
</dbReference>
<comment type="caution">
    <text evidence="2">The sequence shown here is derived from an EMBL/GenBank/DDBJ whole genome shotgun (WGS) entry which is preliminary data.</text>
</comment>
<feature type="chain" id="PRO_5032635791" description="Polyisoprenoid-binding protein YceI" evidence="1">
    <location>
        <begin position="20"/>
        <end position="164"/>
    </location>
</feature>
<keyword evidence="1" id="KW-0732">Signal</keyword>
<keyword evidence="3" id="KW-1185">Reference proteome</keyword>
<accession>A0A845M9Y4</accession>
<name>A0A845M9Y4_9RHOB</name>
<dbReference type="EMBL" id="WTUX01000011">
    <property type="protein sequence ID" value="MZR13381.1"/>
    <property type="molecule type" value="Genomic_DNA"/>
</dbReference>
<gene>
    <name evidence="2" type="ORF">GQE99_10165</name>
</gene>